<reference evidence="4 5" key="1">
    <citation type="submission" date="2018-11" db="EMBL/GenBank/DDBJ databases">
        <title>Genome sequence of Saitozyma podzolica DSM 27192.</title>
        <authorList>
            <person name="Aliyu H."/>
            <person name="Gorte O."/>
            <person name="Ochsenreither K."/>
        </authorList>
    </citation>
    <scope>NUCLEOTIDE SEQUENCE [LARGE SCALE GENOMIC DNA]</scope>
    <source>
        <strain evidence="4 5">DSM 27192</strain>
    </source>
</reference>
<organism evidence="4 5">
    <name type="scientific">Saitozyma podzolica</name>
    <dbReference type="NCBI Taxonomy" id="1890683"/>
    <lineage>
        <taxon>Eukaryota</taxon>
        <taxon>Fungi</taxon>
        <taxon>Dikarya</taxon>
        <taxon>Basidiomycota</taxon>
        <taxon>Agaricomycotina</taxon>
        <taxon>Tremellomycetes</taxon>
        <taxon>Tremellales</taxon>
        <taxon>Trimorphomycetaceae</taxon>
        <taxon>Saitozyma</taxon>
    </lineage>
</organism>
<dbReference type="CDD" id="cd06225">
    <property type="entry name" value="HAMP"/>
    <property type="match status" value="2"/>
</dbReference>
<dbReference type="GO" id="GO:0000160">
    <property type="term" value="P:phosphorelay signal transduction system"/>
    <property type="evidence" value="ECO:0007669"/>
    <property type="project" value="UniProtKB-KW"/>
</dbReference>
<feature type="domain" description="HAMP" evidence="3">
    <location>
        <begin position="32"/>
        <end position="84"/>
    </location>
</feature>
<dbReference type="SUPFAM" id="SSF58104">
    <property type="entry name" value="Methyl-accepting chemotaxis protein (MCP) signaling domain"/>
    <property type="match status" value="1"/>
</dbReference>
<dbReference type="Pfam" id="PF18947">
    <property type="entry name" value="HAMP_2"/>
    <property type="match status" value="1"/>
</dbReference>
<dbReference type="STRING" id="1890683.A0A427YSS2"/>
<proteinExistence type="predicted"/>
<dbReference type="GO" id="GO:0004673">
    <property type="term" value="F:protein histidine kinase activity"/>
    <property type="evidence" value="ECO:0007669"/>
    <property type="project" value="TreeGrafter"/>
</dbReference>
<dbReference type="PANTHER" id="PTHR45339">
    <property type="entry name" value="HYBRID SIGNAL TRANSDUCTION HISTIDINE KINASE J"/>
    <property type="match status" value="1"/>
</dbReference>
<dbReference type="GO" id="GO:0071474">
    <property type="term" value="P:cellular hyperosmotic response"/>
    <property type="evidence" value="ECO:0007669"/>
    <property type="project" value="TreeGrafter"/>
</dbReference>
<dbReference type="SMART" id="SM00304">
    <property type="entry name" value="HAMP"/>
    <property type="match status" value="2"/>
</dbReference>
<name>A0A427YSS2_9TREE</name>
<protein>
    <recommendedName>
        <fullName evidence="3">HAMP domain-containing protein</fullName>
    </recommendedName>
</protein>
<evidence type="ECO:0000256" key="1">
    <source>
        <dbReference type="ARBA" id="ARBA00022553"/>
    </source>
</evidence>
<dbReference type="AlphaFoldDB" id="A0A427YSS2"/>
<dbReference type="FunFam" id="1.20.120.1530:FF:000006">
    <property type="entry name" value="Atypical/HisK protein kinase"/>
    <property type="match status" value="1"/>
</dbReference>
<keyword evidence="5" id="KW-1185">Reference proteome</keyword>
<accession>A0A427YSS2</accession>
<dbReference type="InterPro" id="IPR003660">
    <property type="entry name" value="HAMP_dom"/>
</dbReference>
<keyword evidence="2" id="KW-0902">Two-component regulatory system</keyword>
<dbReference type="Gene3D" id="1.20.120.1530">
    <property type="match status" value="1"/>
</dbReference>
<sequence>MLEQRQCSQHRLRTDVKGVWKDLVVNVNRICESSTTQLRSIGSVTNAVAKGDLSKTIEIEAEGEMAVLKNTVNTMIRQLTVFANEVTRVALEVGTQGMLGGQAKVDVAQGVWEDLTTNVNKMARNLTEQVREITEVTKSVARGDLTKTVNADVQDEILDLMITVNDMVSQLTVFATEVTRVSLEVSTEGKLGGQALVPNVEGTWKVLTDKCQPHVRSLAEVTTAVAEGHLGKKIHVEAFGEMLELKVLSTHLAFVPPSTNAFVDVVANFDALAVLVVDIAQGF</sequence>
<dbReference type="GO" id="GO:0016020">
    <property type="term" value="C:membrane"/>
    <property type="evidence" value="ECO:0007669"/>
    <property type="project" value="InterPro"/>
</dbReference>
<evidence type="ECO:0000256" key="2">
    <source>
        <dbReference type="ARBA" id="ARBA00023012"/>
    </source>
</evidence>
<keyword evidence="1" id="KW-0597">Phosphoprotein</keyword>
<dbReference type="EMBL" id="RSCD01000002">
    <property type="protein sequence ID" value="RSH94132.1"/>
    <property type="molecule type" value="Genomic_DNA"/>
</dbReference>
<feature type="domain" description="HAMP" evidence="3">
    <location>
        <begin position="124"/>
        <end position="176"/>
    </location>
</feature>
<dbReference type="Gene3D" id="6.10.340.10">
    <property type="match status" value="1"/>
</dbReference>
<evidence type="ECO:0000313" key="5">
    <source>
        <dbReference type="Proteomes" id="UP000279259"/>
    </source>
</evidence>
<dbReference type="PANTHER" id="PTHR45339:SF1">
    <property type="entry name" value="HYBRID SIGNAL TRANSDUCTION HISTIDINE KINASE J"/>
    <property type="match status" value="1"/>
</dbReference>
<dbReference type="OrthoDB" id="10266508at2759"/>
<evidence type="ECO:0000313" key="4">
    <source>
        <dbReference type="EMBL" id="RSH94132.1"/>
    </source>
</evidence>
<dbReference type="PROSITE" id="PS50885">
    <property type="entry name" value="HAMP"/>
    <property type="match status" value="2"/>
</dbReference>
<evidence type="ECO:0000259" key="3">
    <source>
        <dbReference type="PROSITE" id="PS50885"/>
    </source>
</evidence>
<gene>
    <name evidence="4" type="ORF">EHS25_003935</name>
</gene>
<dbReference type="Proteomes" id="UP000279259">
    <property type="component" value="Unassembled WGS sequence"/>
</dbReference>
<comment type="caution">
    <text evidence="4">The sequence shown here is derived from an EMBL/GenBank/DDBJ whole genome shotgun (WGS) entry which is preliminary data.</text>
</comment>
<dbReference type="Pfam" id="PF00672">
    <property type="entry name" value="HAMP"/>
    <property type="match status" value="1"/>
</dbReference>